<evidence type="ECO:0000259" key="4">
    <source>
        <dbReference type="PROSITE" id="PS51795"/>
    </source>
</evidence>
<comment type="caution">
    <text evidence="5">The sequence shown here is derived from an EMBL/GenBank/DDBJ whole genome shotgun (WGS) entry which is preliminary data.</text>
</comment>
<keyword evidence="6" id="KW-1185">Reference proteome</keyword>
<evidence type="ECO:0000256" key="3">
    <source>
        <dbReference type="PROSITE-ProRule" id="PRU01131"/>
    </source>
</evidence>
<dbReference type="AlphaFoldDB" id="A0A9D5D468"/>
<evidence type="ECO:0000256" key="1">
    <source>
        <dbReference type="ARBA" id="ARBA00009374"/>
    </source>
</evidence>
<feature type="zinc finger region" description="FLZ-type" evidence="3">
    <location>
        <begin position="108"/>
        <end position="151"/>
    </location>
</feature>
<dbReference type="Pfam" id="PF04570">
    <property type="entry name" value="zf-FLZ"/>
    <property type="match status" value="1"/>
</dbReference>
<dbReference type="InterPro" id="IPR007650">
    <property type="entry name" value="Zf-FLZ_dom"/>
</dbReference>
<feature type="domain" description="FLZ-type" evidence="4">
    <location>
        <begin position="108"/>
        <end position="151"/>
    </location>
</feature>
<evidence type="ECO:0000313" key="5">
    <source>
        <dbReference type="EMBL" id="KAJ0983783.1"/>
    </source>
</evidence>
<dbReference type="PROSITE" id="PS51795">
    <property type="entry name" value="ZF_FLZ"/>
    <property type="match status" value="1"/>
</dbReference>
<sequence length="183" mass="21384">MSAHNKSNTTMRRNLPLPEPIIAGDRISTKSWKNRESEGIGLAIVTSLDKEEKEDRNPFSRRRRRPVLTSLNHLNNNNNNKEYYYCQFQKEVFEVENVVVSSTYPALDFLNYCHMCRKRLQGKDIYMYRGEKAFCSPECRCQQMVIDECQERRYRSGSRTTTAEVSSSPRYSGRLFFTGIEAV</sequence>
<dbReference type="OrthoDB" id="1932717at2759"/>
<gene>
    <name evidence="5" type="ORF">J5N97_002139</name>
</gene>
<evidence type="ECO:0000256" key="2">
    <source>
        <dbReference type="ARBA" id="ARBA00022723"/>
    </source>
</evidence>
<dbReference type="InterPro" id="IPR044604">
    <property type="entry name" value="FLZ12/13/14"/>
</dbReference>
<dbReference type="PANTHER" id="PTHR47208">
    <property type="entry name" value="OS02G0174800 PROTEIN"/>
    <property type="match status" value="1"/>
</dbReference>
<protein>
    <recommendedName>
        <fullName evidence="4">FLZ-type domain-containing protein</fullName>
    </recommendedName>
</protein>
<accession>A0A9D5D468</accession>
<reference evidence="5" key="1">
    <citation type="submission" date="2021-03" db="EMBL/GenBank/DDBJ databases">
        <authorList>
            <person name="Li Z."/>
            <person name="Yang C."/>
        </authorList>
    </citation>
    <scope>NUCLEOTIDE SEQUENCE</scope>
    <source>
        <strain evidence="5">Dzin_1.0</strain>
        <tissue evidence="5">Leaf</tissue>
    </source>
</reference>
<dbReference type="GO" id="GO:0046872">
    <property type="term" value="F:metal ion binding"/>
    <property type="evidence" value="ECO:0007669"/>
    <property type="project" value="UniProtKB-KW"/>
</dbReference>
<evidence type="ECO:0000313" key="6">
    <source>
        <dbReference type="Proteomes" id="UP001085076"/>
    </source>
</evidence>
<reference evidence="5" key="2">
    <citation type="journal article" date="2022" name="Hortic Res">
        <title>The genome of Dioscorea zingiberensis sheds light on the biosynthesis, origin and evolution of the medicinally important diosgenin saponins.</title>
        <authorList>
            <person name="Li Y."/>
            <person name="Tan C."/>
            <person name="Li Z."/>
            <person name="Guo J."/>
            <person name="Li S."/>
            <person name="Chen X."/>
            <person name="Wang C."/>
            <person name="Dai X."/>
            <person name="Yang H."/>
            <person name="Song W."/>
            <person name="Hou L."/>
            <person name="Xu J."/>
            <person name="Tong Z."/>
            <person name="Xu A."/>
            <person name="Yuan X."/>
            <person name="Wang W."/>
            <person name="Yang Q."/>
            <person name="Chen L."/>
            <person name="Sun Z."/>
            <person name="Wang K."/>
            <person name="Pan B."/>
            <person name="Chen J."/>
            <person name="Bao Y."/>
            <person name="Liu F."/>
            <person name="Qi X."/>
            <person name="Gang D.R."/>
            <person name="Wen J."/>
            <person name="Li J."/>
        </authorList>
    </citation>
    <scope>NUCLEOTIDE SEQUENCE</scope>
    <source>
        <strain evidence="5">Dzin_1.0</strain>
    </source>
</reference>
<comment type="similarity">
    <text evidence="1">Belongs to the FLZ family.</text>
</comment>
<dbReference type="PANTHER" id="PTHR47208:SF5">
    <property type="entry name" value="FCS-LIKE ZINC FINGER 12-RELATED"/>
    <property type="match status" value="1"/>
</dbReference>
<organism evidence="5 6">
    <name type="scientific">Dioscorea zingiberensis</name>
    <dbReference type="NCBI Taxonomy" id="325984"/>
    <lineage>
        <taxon>Eukaryota</taxon>
        <taxon>Viridiplantae</taxon>
        <taxon>Streptophyta</taxon>
        <taxon>Embryophyta</taxon>
        <taxon>Tracheophyta</taxon>
        <taxon>Spermatophyta</taxon>
        <taxon>Magnoliopsida</taxon>
        <taxon>Liliopsida</taxon>
        <taxon>Dioscoreales</taxon>
        <taxon>Dioscoreaceae</taxon>
        <taxon>Dioscorea</taxon>
    </lineage>
</organism>
<keyword evidence="2" id="KW-0479">Metal-binding</keyword>
<name>A0A9D5D468_9LILI</name>
<dbReference type="EMBL" id="JAGGNH010000001">
    <property type="protein sequence ID" value="KAJ0983783.1"/>
    <property type="molecule type" value="Genomic_DNA"/>
</dbReference>
<dbReference type="Proteomes" id="UP001085076">
    <property type="component" value="Miscellaneous, Linkage group lg01"/>
</dbReference>
<proteinExistence type="inferred from homology"/>